<dbReference type="EMBL" id="QWKZ01000003">
    <property type="protein sequence ID" value="RIH89918.1"/>
    <property type="molecule type" value="Genomic_DNA"/>
</dbReference>
<reference evidence="2 3" key="1">
    <citation type="submission" date="2018-08" db="EMBL/GenBank/DDBJ databases">
        <title>Meiothermus luteus KCTC 52599 genome sequencing project.</title>
        <authorList>
            <person name="Da Costa M.S."/>
            <person name="Albuquerque L."/>
            <person name="Raposo P."/>
            <person name="Froufe H.J.C."/>
            <person name="Barroso C.S."/>
            <person name="Egas C."/>
        </authorList>
    </citation>
    <scope>NUCLEOTIDE SEQUENCE [LARGE SCALE GENOMIC DNA]</scope>
    <source>
        <strain evidence="2 3">KCTC 52599</strain>
    </source>
</reference>
<proteinExistence type="predicted"/>
<feature type="region of interest" description="Disordered" evidence="1">
    <location>
        <begin position="162"/>
        <end position="199"/>
    </location>
</feature>
<feature type="compositionally biased region" description="Low complexity" evidence="1">
    <location>
        <begin position="165"/>
        <end position="176"/>
    </location>
</feature>
<comment type="caution">
    <text evidence="2">The sequence shown here is derived from an EMBL/GenBank/DDBJ whole genome shotgun (WGS) entry which is preliminary data.</text>
</comment>
<sequence length="199" mass="21488">MRRAVSKRAMEAWVGSMGGRLRPPSRRKRAPGSSGLSALSAVSIRSASAWVQTLRSISTQASAATTLEVVPPRTTLGPRMVPFSQSCRATMRGIWWASSKMALTPFSGSTPWWAALPWAVSRYCPTPLRATFRSPLPMGGSSTSTAWLRRAASSMAALEAWEPTSSSGVKRSSSRGQPNPSSRLARRAQRSCTMPPFMS</sequence>
<accession>A0A399F0Y4</accession>
<protein>
    <submittedName>
        <fullName evidence="2">Uncharacterized protein</fullName>
    </submittedName>
</protein>
<dbReference type="Proteomes" id="UP000265800">
    <property type="component" value="Unassembled WGS sequence"/>
</dbReference>
<evidence type="ECO:0000256" key="1">
    <source>
        <dbReference type="SAM" id="MobiDB-lite"/>
    </source>
</evidence>
<gene>
    <name evidence="2" type="ORF">Mlute_00166</name>
</gene>
<keyword evidence="3" id="KW-1185">Reference proteome</keyword>
<name>A0A399F0Y4_9DEIN</name>
<organism evidence="2 3">
    <name type="scientific">Meiothermus luteus</name>
    <dbReference type="NCBI Taxonomy" id="2026184"/>
    <lineage>
        <taxon>Bacteria</taxon>
        <taxon>Thermotogati</taxon>
        <taxon>Deinococcota</taxon>
        <taxon>Deinococci</taxon>
        <taxon>Thermales</taxon>
        <taxon>Thermaceae</taxon>
        <taxon>Meiothermus</taxon>
    </lineage>
</organism>
<evidence type="ECO:0000313" key="3">
    <source>
        <dbReference type="Proteomes" id="UP000265800"/>
    </source>
</evidence>
<evidence type="ECO:0000313" key="2">
    <source>
        <dbReference type="EMBL" id="RIH89918.1"/>
    </source>
</evidence>
<dbReference type="AlphaFoldDB" id="A0A399F0Y4"/>